<reference evidence="4" key="1">
    <citation type="journal article" date="2019" name="Int. J. Syst. Evol. Microbiol.">
        <title>The Global Catalogue of Microorganisms (GCM) 10K type strain sequencing project: providing services to taxonomists for standard genome sequencing and annotation.</title>
        <authorList>
            <consortium name="The Broad Institute Genomics Platform"/>
            <consortium name="The Broad Institute Genome Sequencing Center for Infectious Disease"/>
            <person name="Wu L."/>
            <person name="Ma J."/>
        </authorList>
    </citation>
    <scope>NUCLEOTIDE SEQUENCE [LARGE SCALE GENOMIC DNA]</scope>
    <source>
        <strain evidence="4">CCM 8702</strain>
    </source>
</reference>
<organism evidence="3 4">
    <name type="scientific">Saccharibacillus endophyticus</name>
    <dbReference type="NCBI Taxonomy" id="2060666"/>
    <lineage>
        <taxon>Bacteria</taxon>
        <taxon>Bacillati</taxon>
        <taxon>Bacillota</taxon>
        <taxon>Bacilli</taxon>
        <taxon>Bacillales</taxon>
        <taxon>Paenibacillaceae</taxon>
        <taxon>Saccharibacillus</taxon>
    </lineage>
</organism>
<dbReference type="Proteomes" id="UP000605427">
    <property type="component" value="Unassembled WGS sequence"/>
</dbReference>
<accession>A0ABQ2A1C7</accession>
<name>A0ABQ2A1C7_9BACL</name>
<evidence type="ECO:0000259" key="2">
    <source>
        <dbReference type="Pfam" id="PF01636"/>
    </source>
</evidence>
<dbReference type="PANTHER" id="PTHR21064">
    <property type="entry name" value="AMINOGLYCOSIDE PHOSPHOTRANSFERASE DOMAIN-CONTAINING PROTEIN-RELATED"/>
    <property type="match status" value="1"/>
</dbReference>
<protein>
    <recommendedName>
        <fullName evidence="2">Aminoglycoside phosphotransferase domain-containing protein</fullName>
    </recommendedName>
</protein>
<proteinExistence type="inferred from homology"/>
<dbReference type="SUPFAM" id="SSF56112">
    <property type="entry name" value="Protein kinase-like (PK-like)"/>
    <property type="match status" value="1"/>
</dbReference>
<comment type="similarity">
    <text evidence="1">Belongs to the pseudomonas-type ThrB family.</text>
</comment>
<dbReference type="RefSeq" id="WP_172245646.1">
    <property type="nucleotide sequence ID" value="NZ_JAAZWE010000004.1"/>
</dbReference>
<sequence length="353" mass="39904">MEMHESNSKGSAYLPMMKLSRISKIRNLIDEKTWKGPIGEQFAPLWRHDSGSVYFWRLSSNAIFIANVDGKRHFLRLNLAEERSLPEVEAEIRILLALNGSSVRAAQPVPSLAGRLIETAEWQGDLYHAVLFEGMPGEHPDDENLTEAQCLRWGEELGRLHKELAAMPSATVNGRGDWSLDLANMRKLLFRESAAIRGALDAAASEMEQVCRIRPAALIHFDFEMDNLLWQDTSVSIIDFDDCRIYPPGADIEYAIRSLRKSDTLDASQQIQAFLDGYSAASPFPLPSKQELALFRQWHRLYLLAASHREMDLPADKPRVSWQSSLELKFAELAQKLRSEIVNDAASANHKTF</sequence>
<gene>
    <name evidence="3" type="ORF">GCM10007362_33880</name>
</gene>
<comment type="caution">
    <text evidence="3">The sequence shown here is derived from an EMBL/GenBank/DDBJ whole genome shotgun (WGS) entry which is preliminary data.</text>
</comment>
<evidence type="ECO:0000256" key="1">
    <source>
        <dbReference type="ARBA" id="ARBA00038240"/>
    </source>
</evidence>
<feature type="domain" description="Aminoglycoside phosphotransferase" evidence="2">
    <location>
        <begin position="60"/>
        <end position="283"/>
    </location>
</feature>
<dbReference type="InterPro" id="IPR050249">
    <property type="entry name" value="Pseudomonas-type_ThrB"/>
</dbReference>
<keyword evidence="4" id="KW-1185">Reference proteome</keyword>
<dbReference type="PANTHER" id="PTHR21064:SF6">
    <property type="entry name" value="AMINOGLYCOSIDE PHOSPHOTRANSFERASE DOMAIN-CONTAINING PROTEIN"/>
    <property type="match status" value="1"/>
</dbReference>
<evidence type="ECO:0000313" key="4">
    <source>
        <dbReference type="Proteomes" id="UP000605427"/>
    </source>
</evidence>
<dbReference type="InterPro" id="IPR002575">
    <property type="entry name" value="Aminoglycoside_PTrfase"/>
</dbReference>
<dbReference type="InterPro" id="IPR011009">
    <property type="entry name" value="Kinase-like_dom_sf"/>
</dbReference>
<dbReference type="Pfam" id="PF01636">
    <property type="entry name" value="APH"/>
    <property type="match status" value="1"/>
</dbReference>
<dbReference type="EMBL" id="BMDD01000004">
    <property type="protein sequence ID" value="GGH82488.1"/>
    <property type="molecule type" value="Genomic_DNA"/>
</dbReference>
<evidence type="ECO:0000313" key="3">
    <source>
        <dbReference type="EMBL" id="GGH82488.1"/>
    </source>
</evidence>
<dbReference type="Gene3D" id="3.90.1200.10">
    <property type="match status" value="1"/>
</dbReference>